<dbReference type="AlphaFoldDB" id="A0A1Q9AEG6"/>
<comment type="caution">
    <text evidence="1">The sequence shown here is derived from an EMBL/GenBank/DDBJ whole genome shotgun (WGS) entry which is preliminary data.</text>
</comment>
<accession>A0A1Q9AEG6</accession>
<protein>
    <submittedName>
        <fullName evidence="1">Uncharacterized protein</fullName>
    </submittedName>
</protein>
<dbReference type="OrthoDB" id="9179131at2"/>
<proteinExistence type="predicted"/>
<reference evidence="1 2" key="1">
    <citation type="submission" date="2016-09" db="EMBL/GenBank/DDBJ databases">
        <title>Rhizobium sp. nov., a novel species isolated from the rice rhizosphere.</title>
        <authorList>
            <person name="Zhao J."/>
            <person name="Zhang X."/>
        </authorList>
    </citation>
    <scope>NUCLEOTIDE SEQUENCE [LARGE SCALE GENOMIC DNA]</scope>
    <source>
        <strain evidence="1 2">MH17</strain>
    </source>
</reference>
<organism evidence="1 2">
    <name type="scientific">Xaviernesmea rhizosphaerae</name>
    <dbReference type="NCBI Taxonomy" id="1672749"/>
    <lineage>
        <taxon>Bacteria</taxon>
        <taxon>Pseudomonadati</taxon>
        <taxon>Pseudomonadota</taxon>
        <taxon>Alphaproteobacteria</taxon>
        <taxon>Hyphomicrobiales</taxon>
        <taxon>Rhizobiaceae</taxon>
        <taxon>Rhizobium/Agrobacterium group</taxon>
        <taxon>Xaviernesmea</taxon>
    </lineage>
</organism>
<dbReference type="EMBL" id="MKIO01000040">
    <property type="protein sequence ID" value="OLP53281.1"/>
    <property type="molecule type" value="Genomic_DNA"/>
</dbReference>
<dbReference type="RefSeq" id="WP_075636514.1">
    <property type="nucleotide sequence ID" value="NZ_MKIO01000040.1"/>
</dbReference>
<evidence type="ECO:0000313" key="1">
    <source>
        <dbReference type="EMBL" id="OLP53281.1"/>
    </source>
</evidence>
<name>A0A1Q9AEG6_9HYPH</name>
<gene>
    <name evidence="1" type="ORF">BJF92_00485</name>
</gene>
<sequence>MTAESPIPCIANADLRRQIETFAEVLKTESHKLGDHGLDEKEFYNSGLFRGAVERVRGQFSATMSEKREFVRHVLNHMQDQGAIAEWQSAGEANRHDYVVELLDGRKAAIELKGCLDGNNTNIFDRPPHVQEFIIWSVCSNPGASPPHNAWSGIHTRLSAEIISRSQRVDGLIIWDWACGTIGRPCPKVAAGAAPVTTIGPYELPPPCIYLFPGTIPAPRNNPSPPPQTIDQVGILKAFHSCFGGNDHHLHQVGFTVEYQGVETVRTTTITRDGNVVKQSAPSPIKRT</sequence>
<evidence type="ECO:0000313" key="2">
    <source>
        <dbReference type="Proteomes" id="UP000186143"/>
    </source>
</evidence>
<dbReference type="STRING" id="1672749.BJF92_00485"/>
<dbReference type="Proteomes" id="UP000186143">
    <property type="component" value="Unassembled WGS sequence"/>
</dbReference>